<protein>
    <submittedName>
        <fullName evidence="1">Uncharacterized protein</fullName>
    </submittedName>
</protein>
<comment type="caution">
    <text evidence="1">The sequence shown here is derived from an EMBL/GenBank/DDBJ whole genome shotgun (WGS) entry which is preliminary data.</text>
</comment>
<organism evidence="1 2">
    <name type="scientific">Caldovatus aquaticus</name>
    <dbReference type="NCBI Taxonomy" id="2865671"/>
    <lineage>
        <taxon>Bacteria</taxon>
        <taxon>Pseudomonadati</taxon>
        <taxon>Pseudomonadota</taxon>
        <taxon>Alphaproteobacteria</taxon>
        <taxon>Acetobacterales</taxon>
        <taxon>Roseomonadaceae</taxon>
        <taxon>Caldovatus</taxon>
    </lineage>
</organism>
<sequence>MHTPGGEPDDSRAVRVRVYRGRAHYDAKAIHRAPEGADLTAFLKRGALAALPRAAGWHLVVLSVERTRAGEALAPMLDRLARRLTRTAPPDTVAALAVAGDGARAVLAVGARDAAWIGRLRTALGGIGR</sequence>
<proteinExistence type="predicted"/>
<gene>
    <name evidence="1" type="ORF">K1J50_01115</name>
</gene>
<reference evidence="1 2" key="1">
    <citation type="submission" date="2021-08" db="EMBL/GenBank/DDBJ databases">
        <title>Caldovatus sediminis gen. nov., sp. nov., a moderately thermophilic bacterium isolated from a hot spring.</title>
        <authorList>
            <person name="Hu C.-J."/>
            <person name="Li W.-J."/>
            <person name="Xian W.-D."/>
        </authorList>
    </citation>
    <scope>NUCLEOTIDE SEQUENCE [LARGE SCALE GENOMIC DNA]</scope>
    <source>
        <strain evidence="1 2">SYSU G05006</strain>
    </source>
</reference>
<dbReference type="Proteomes" id="UP001519924">
    <property type="component" value="Unassembled WGS sequence"/>
</dbReference>
<evidence type="ECO:0000313" key="2">
    <source>
        <dbReference type="Proteomes" id="UP001519924"/>
    </source>
</evidence>
<evidence type="ECO:0000313" key="1">
    <source>
        <dbReference type="EMBL" id="MBW8268081.1"/>
    </source>
</evidence>
<dbReference type="EMBL" id="JAHZUY010000002">
    <property type="protein sequence ID" value="MBW8268081.1"/>
    <property type="molecule type" value="Genomic_DNA"/>
</dbReference>
<dbReference type="RefSeq" id="WP_220115588.1">
    <property type="nucleotide sequence ID" value="NZ_JAHZUY010000002.1"/>
</dbReference>
<keyword evidence="2" id="KW-1185">Reference proteome</keyword>
<name>A0ABS7EXK0_9PROT</name>
<accession>A0ABS7EXK0</accession>